<dbReference type="PANTHER" id="PTHR10519:SF20">
    <property type="entry name" value="G-PROTEIN COUPLED RECEPTOR 156-RELATED"/>
    <property type="match status" value="1"/>
</dbReference>
<dbReference type="InterPro" id="IPR002455">
    <property type="entry name" value="GPCR3_GABA-B"/>
</dbReference>
<comment type="subcellular location">
    <subcellularLocation>
        <location evidence="1">Membrane</location>
    </subcellularLocation>
</comment>
<dbReference type="EMBL" id="CAJOBC010003971">
    <property type="protein sequence ID" value="CAF3808950.1"/>
    <property type="molecule type" value="Genomic_DNA"/>
</dbReference>
<reference evidence="10" key="1">
    <citation type="submission" date="2021-02" db="EMBL/GenBank/DDBJ databases">
        <authorList>
            <person name="Nowell W R."/>
        </authorList>
    </citation>
    <scope>NUCLEOTIDE SEQUENCE</scope>
</reference>
<evidence type="ECO:0000256" key="5">
    <source>
        <dbReference type="ARBA" id="ARBA00023136"/>
    </source>
</evidence>
<dbReference type="SUPFAM" id="SSF53822">
    <property type="entry name" value="Periplasmic binding protein-like I"/>
    <property type="match status" value="1"/>
</dbReference>
<dbReference type="Gene3D" id="3.40.50.2300">
    <property type="match status" value="2"/>
</dbReference>
<dbReference type="GO" id="GO:0004965">
    <property type="term" value="F:G protein-coupled GABA receptor activity"/>
    <property type="evidence" value="ECO:0007669"/>
    <property type="project" value="InterPro"/>
</dbReference>
<keyword evidence="5" id="KW-0472">Membrane</keyword>
<dbReference type="Proteomes" id="UP000663829">
    <property type="component" value="Unassembled WGS sequence"/>
</dbReference>
<dbReference type="InterPro" id="IPR028082">
    <property type="entry name" value="Peripla_BP_I"/>
</dbReference>
<proteinExistence type="predicted"/>
<evidence type="ECO:0000259" key="9">
    <source>
        <dbReference type="Pfam" id="PF01094"/>
    </source>
</evidence>
<keyword evidence="6" id="KW-0675">Receptor</keyword>
<sequence length="451" mass="51017">MLLLIVLIQGCRAFTKLSPSAESKLDYSTVTTTLLPRELKLGFIGPTNADNTVSQTGGRPALIAFKLAIDDINNRTDLLPNTTLTYVCNNTNSSVGLGIIAASDQIAEHKVIGIVGEYNSLVTQSIQYVARHYKIPQISYGATSTIFTSDQSEQYPYFVRTIPDLNSELHALARFIANQSWHRIALLYGTDRPNFYNVLKFGNSTREFGVEIVVQRAFVSGESNVDLRYQFDLIRNSSVRVIVFIGTIKDQQEVIRNCLLHARDLFSRGYQWIGVHNSMFQELYRNNSNDKIILEYHNWTEGFLGLQNFADENSEMYRQYKNRFWHSVSNDSDTLTINPTYRDSSVPLIANFAYDACFMFAHALHIMIEELGQDPTLEKHREKYMEVLKKVTFQGVTGNVSVNEDGDRSAPFDILNFVNGSLVKIGSITAEAKNLSFAQNIPYASKNLFTR</sequence>
<keyword evidence="8" id="KW-0807">Transducer</keyword>
<dbReference type="Pfam" id="PF01094">
    <property type="entry name" value="ANF_receptor"/>
    <property type="match status" value="1"/>
</dbReference>
<keyword evidence="4" id="KW-0297">G-protein coupled receptor</keyword>
<comment type="caution">
    <text evidence="10">The sequence shown here is derived from an EMBL/GenBank/DDBJ whole genome shotgun (WGS) entry which is preliminary data.</text>
</comment>
<dbReference type="EMBL" id="CAJNOQ010003970">
    <property type="protein sequence ID" value="CAF1038549.1"/>
    <property type="molecule type" value="Genomic_DNA"/>
</dbReference>
<evidence type="ECO:0000256" key="8">
    <source>
        <dbReference type="ARBA" id="ARBA00023224"/>
    </source>
</evidence>
<feature type="domain" description="Receptor ligand binding region" evidence="9">
    <location>
        <begin position="62"/>
        <end position="418"/>
    </location>
</feature>
<evidence type="ECO:0000256" key="4">
    <source>
        <dbReference type="ARBA" id="ARBA00023040"/>
    </source>
</evidence>
<name>A0A814JJE7_9BILA</name>
<evidence type="ECO:0000313" key="11">
    <source>
        <dbReference type="EMBL" id="CAF3808950.1"/>
    </source>
</evidence>
<evidence type="ECO:0000256" key="2">
    <source>
        <dbReference type="ARBA" id="ARBA00022692"/>
    </source>
</evidence>
<protein>
    <recommendedName>
        <fullName evidence="9">Receptor ligand binding region domain-containing protein</fullName>
    </recommendedName>
</protein>
<evidence type="ECO:0000256" key="6">
    <source>
        <dbReference type="ARBA" id="ARBA00023170"/>
    </source>
</evidence>
<dbReference type="AlphaFoldDB" id="A0A814JJE7"/>
<keyword evidence="12" id="KW-1185">Reference proteome</keyword>
<gene>
    <name evidence="10" type="ORF">GPM918_LOCUS15655</name>
    <name evidence="11" type="ORF">SRO942_LOCUS15656</name>
</gene>
<accession>A0A814JJE7</accession>
<evidence type="ECO:0000256" key="7">
    <source>
        <dbReference type="ARBA" id="ARBA00023180"/>
    </source>
</evidence>
<dbReference type="GO" id="GO:0038039">
    <property type="term" value="C:G protein-coupled receptor heterodimeric complex"/>
    <property type="evidence" value="ECO:0007669"/>
    <property type="project" value="TreeGrafter"/>
</dbReference>
<evidence type="ECO:0000313" key="10">
    <source>
        <dbReference type="EMBL" id="CAF1038549.1"/>
    </source>
</evidence>
<evidence type="ECO:0000313" key="12">
    <source>
        <dbReference type="Proteomes" id="UP000663829"/>
    </source>
</evidence>
<dbReference type="InterPro" id="IPR001828">
    <property type="entry name" value="ANF_lig-bd_rcpt"/>
</dbReference>
<keyword evidence="7" id="KW-0325">Glycoprotein</keyword>
<evidence type="ECO:0000256" key="1">
    <source>
        <dbReference type="ARBA" id="ARBA00004370"/>
    </source>
</evidence>
<keyword evidence="3" id="KW-1133">Transmembrane helix</keyword>
<dbReference type="OrthoDB" id="5984008at2759"/>
<dbReference type="PANTHER" id="PTHR10519">
    <property type="entry name" value="GABA-B RECEPTOR"/>
    <property type="match status" value="1"/>
</dbReference>
<evidence type="ECO:0000256" key="3">
    <source>
        <dbReference type="ARBA" id="ARBA00022989"/>
    </source>
</evidence>
<dbReference type="Proteomes" id="UP000681722">
    <property type="component" value="Unassembled WGS sequence"/>
</dbReference>
<organism evidence="10 12">
    <name type="scientific">Didymodactylos carnosus</name>
    <dbReference type="NCBI Taxonomy" id="1234261"/>
    <lineage>
        <taxon>Eukaryota</taxon>
        <taxon>Metazoa</taxon>
        <taxon>Spiralia</taxon>
        <taxon>Gnathifera</taxon>
        <taxon>Rotifera</taxon>
        <taxon>Eurotatoria</taxon>
        <taxon>Bdelloidea</taxon>
        <taxon>Philodinida</taxon>
        <taxon>Philodinidae</taxon>
        <taxon>Didymodactylos</taxon>
    </lineage>
</organism>
<keyword evidence="2" id="KW-0812">Transmembrane</keyword>
<dbReference type="GO" id="GO:0007214">
    <property type="term" value="P:gamma-aminobutyric acid signaling pathway"/>
    <property type="evidence" value="ECO:0007669"/>
    <property type="project" value="TreeGrafter"/>
</dbReference>